<evidence type="ECO:0000259" key="12">
    <source>
        <dbReference type="Pfam" id="PF00912"/>
    </source>
</evidence>
<dbReference type="Gene3D" id="3.30.10.20">
    <property type="match status" value="1"/>
</dbReference>
<proteinExistence type="predicted"/>
<keyword evidence="3" id="KW-0328">Glycosyltransferase</keyword>
<name>A0ABN3TUW7_9ACTN</name>
<evidence type="ECO:0000256" key="6">
    <source>
        <dbReference type="ARBA" id="ARBA00023268"/>
    </source>
</evidence>
<evidence type="ECO:0000313" key="14">
    <source>
        <dbReference type="EMBL" id="GAA2719503.1"/>
    </source>
</evidence>
<feature type="transmembrane region" description="Helical" evidence="10">
    <location>
        <begin position="21"/>
        <end position="44"/>
    </location>
</feature>
<sequence>MVESGDRRESRRHLAGRLAAAGATAGGLLAMLLLPGLLMVGLGAKKMASDFQNMDVQKITQSPPVRSTMYAADGHEIAAFFDEYRRPVRLDQVSPIMQKTILAVEDARFYEHGALDLKGTMRALMRNTSTGEIREGGSSLTQQYAKNLLLANARTEAEKQRVTAPTVFRKIRELRHALHLEQTMSKDRIFEGYLNIAYFGAGAYGVQAASLRYFGKPASQLTLPESALLAGITKNPYAYDPILHPQAARERRDTVLTRMAELKLITAQEKGQLSAAPLRLKPRPIRGGCSISKAPFYCMYVRSEMVKLLSKGDPKKAREANAQLQRGGYQIRTTLDWKGQQGVQRALSARTSHDSAKVAAQALVEVGTGHLKTLATSKRFGFKKPRTTLNLAADMEHGGGVGVSAGSTFKIFTLLAALEKGLPVKTSFHAPGSTTVSGYRDCKDRLLPPWNVKNSHESESGKFDLRTGTAQSVNTFYAKLQHKIGICSAVKMAHRFGMKRADGGPLQEVPSQVLGSNEIDMVHLAAAYAGIANHGVYCPPVALLEVTDPNGRKLALPKNECKQVVARHTADTTYDIMRSVFESKGTAASVGKPSGSVAGKTGTCENFSCAVFAGISRNLSAAVAYWDYRGGFKYPVYGVYGAGIPADIWSSGLSAVHRTYQPLVTVPELRRTSLGTAMTVLRQAGLNGVVSTTPVTSDLPRGSVAHVSPSTHSERGGTVTIFLSNGGSG</sequence>
<keyword evidence="1" id="KW-0121">Carboxypeptidase</keyword>
<dbReference type="InterPro" id="IPR005543">
    <property type="entry name" value="PASTA_dom"/>
</dbReference>
<dbReference type="InterPro" id="IPR036950">
    <property type="entry name" value="PBP_transglycosylase"/>
</dbReference>
<organism evidence="14 15">
    <name type="scientific">Actinocorallia aurantiaca</name>
    <dbReference type="NCBI Taxonomy" id="46204"/>
    <lineage>
        <taxon>Bacteria</taxon>
        <taxon>Bacillati</taxon>
        <taxon>Actinomycetota</taxon>
        <taxon>Actinomycetes</taxon>
        <taxon>Streptosporangiales</taxon>
        <taxon>Thermomonosporaceae</taxon>
        <taxon>Actinocorallia</taxon>
    </lineage>
</organism>
<dbReference type="InterPro" id="IPR001264">
    <property type="entry name" value="Glyco_trans_51"/>
</dbReference>
<evidence type="ECO:0000256" key="2">
    <source>
        <dbReference type="ARBA" id="ARBA00022670"/>
    </source>
</evidence>
<feature type="domain" description="Glycosyl transferase family 51" evidence="12">
    <location>
        <begin position="74"/>
        <end position="259"/>
    </location>
</feature>
<keyword evidence="6" id="KW-0511">Multifunctional enzyme</keyword>
<dbReference type="InterPro" id="IPR050396">
    <property type="entry name" value="Glycosyltr_51/Transpeptidase"/>
</dbReference>
<reference evidence="14 15" key="1">
    <citation type="journal article" date="2019" name="Int. J. Syst. Evol. Microbiol.">
        <title>The Global Catalogue of Microorganisms (GCM) 10K type strain sequencing project: providing services to taxonomists for standard genome sequencing and annotation.</title>
        <authorList>
            <consortium name="The Broad Institute Genomics Platform"/>
            <consortium name="The Broad Institute Genome Sequencing Center for Infectious Disease"/>
            <person name="Wu L."/>
            <person name="Ma J."/>
        </authorList>
    </citation>
    <scope>NUCLEOTIDE SEQUENCE [LARGE SCALE GENOMIC DNA]</scope>
    <source>
        <strain evidence="14 15">JCM 8201</strain>
    </source>
</reference>
<gene>
    <name evidence="14" type="ORF">GCM10010439_05230</name>
</gene>
<evidence type="ECO:0000256" key="10">
    <source>
        <dbReference type="SAM" id="Phobius"/>
    </source>
</evidence>
<dbReference type="Gene3D" id="1.10.3810.10">
    <property type="entry name" value="Biosynthetic peptidoglycan transglycosylase-like"/>
    <property type="match status" value="1"/>
</dbReference>
<keyword evidence="5" id="KW-0378">Hydrolase</keyword>
<keyword evidence="4" id="KW-0808">Transferase</keyword>
<feature type="domain" description="Penicillin-binding protein transpeptidase" evidence="11">
    <location>
        <begin position="404"/>
        <end position="607"/>
    </location>
</feature>
<accession>A0ABN3TUW7</accession>
<dbReference type="InterPro" id="IPR023346">
    <property type="entry name" value="Lysozyme-like_dom_sf"/>
</dbReference>
<evidence type="ECO:0000259" key="11">
    <source>
        <dbReference type="Pfam" id="PF00905"/>
    </source>
</evidence>
<evidence type="ECO:0000256" key="5">
    <source>
        <dbReference type="ARBA" id="ARBA00022801"/>
    </source>
</evidence>
<keyword evidence="10" id="KW-0812">Transmembrane</keyword>
<evidence type="ECO:0000256" key="8">
    <source>
        <dbReference type="ARBA" id="ARBA00049902"/>
    </source>
</evidence>
<feature type="region of interest" description="Disordered" evidence="9">
    <location>
        <begin position="700"/>
        <end position="719"/>
    </location>
</feature>
<dbReference type="CDD" id="cd06577">
    <property type="entry name" value="PASTA_pknB"/>
    <property type="match status" value="1"/>
</dbReference>
<protein>
    <submittedName>
        <fullName evidence="14">Transglycosylase domain-containing protein</fullName>
    </submittedName>
</protein>
<evidence type="ECO:0000256" key="4">
    <source>
        <dbReference type="ARBA" id="ARBA00022679"/>
    </source>
</evidence>
<feature type="domain" description="PASTA" evidence="13">
    <location>
        <begin position="664"/>
        <end position="725"/>
    </location>
</feature>
<comment type="catalytic activity">
    <reaction evidence="7">
        <text>Preferential cleavage: (Ac)2-L-Lys-D-Ala-|-D-Ala. Also transpeptidation of peptidyl-alanyl moieties that are N-acyl substituents of D-alanine.</text>
        <dbReference type="EC" id="3.4.16.4"/>
    </reaction>
</comment>
<evidence type="ECO:0000313" key="15">
    <source>
        <dbReference type="Proteomes" id="UP001501842"/>
    </source>
</evidence>
<dbReference type="PANTHER" id="PTHR32282">
    <property type="entry name" value="BINDING PROTEIN TRANSPEPTIDASE, PUTATIVE-RELATED"/>
    <property type="match status" value="1"/>
</dbReference>
<dbReference type="Pfam" id="PF00905">
    <property type="entry name" value="Transpeptidase"/>
    <property type="match status" value="1"/>
</dbReference>
<evidence type="ECO:0000256" key="3">
    <source>
        <dbReference type="ARBA" id="ARBA00022676"/>
    </source>
</evidence>
<keyword evidence="15" id="KW-1185">Reference proteome</keyword>
<evidence type="ECO:0000256" key="1">
    <source>
        <dbReference type="ARBA" id="ARBA00022645"/>
    </source>
</evidence>
<keyword evidence="2" id="KW-0645">Protease</keyword>
<dbReference type="Proteomes" id="UP001501842">
    <property type="component" value="Unassembled WGS sequence"/>
</dbReference>
<dbReference type="EMBL" id="BAAATZ010000002">
    <property type="protein sequence ID" value="GAA2719503.1"/>
    <property type="molecule type" value="Genomic_DNA"/>
</dbReference>
<comment type="catalytic activity">
    <reaction evidence="8">
        <text>[GlcNAc-(1-&gt;4)-Mur2Ac(oyl-L-Ala-gamma-D-Glu-L-Lys-D-Ala-D-Ala)](n)-di-trans,octa-cis-undecaprenyl diphosphate + beta-D-GlcNAc-(1-&gt;4)-Mur2Ac(oyl-L-Ala-gamma-D-Glu-L-Lys-D-Ala-D-Ala)-di-trans,octa-cis-undecaprenyl diphosphate = [GlcNAc-(1-&gt;4)-Mur2Ac(oyl-L-Ala-gamma-D-Glu-L-Lys-D-Ala-D-Ala)](n+1)-di-trans,octa-cis-undecaprenyl diphosphate + di-trans,octa-cis-undecaprenyl diphosphate + H(+)</text>
        <dbReference type="Rhea" id="RHEA:23708"/>
        <dbReference type="Rhea" id="RHEA-COMP:9602"/>
        <dbReference type="Rhea" id="RHEA-COMP:9603"/>
        <dbReference type="ChEBI" id="CHEBI:15378"/>
        <dbReference type="ChEBI" id="CHEBI:58405"/>
        <dbReference type="ChEBI" id="CHEBI:60033"/>
        <dbReference type="ChEBI" id="CHEBI:78435"/>
        <dbReference type="EC" id="2.4.99.28"/>
    </reaction>
</comment>
<keyword evidence="10" id="KW-0472">Membrane</keyword>
<evidence type="ECO:0000256" key="9">
    <source>
        <dbReference type="SAM" id="MobiDB-lite"/>
    </source>
</evidence>
<evidence type="ECO:0000256" key="7">
    <source>
        <dbReference type="ARBA" id="ARBA00034000"/>
    </source>
</evidence>
<dbReference type="Pfam" id="PF03793">
    <property type="entry name" value="PASTA"/>
    <property type="match status" value="1"/>
</dbReference>
<comment type="caution">
    <text evidence="14">The sequence shown here is derived from an EMBL/GenBank/DDBJ whole genome shotgun (WGS) entry which is preliminary data.</text>
</comment>
<dbReference type="InterPro" id="IPR012338">
    <property type="entry name" value="Beta-lactam/transpept-like"/>
</dbReference>
<dbReference type="PANTHER" id="PTHR32282:SF33">
    <property type="entry name" value="PEPTIDOGLYCAN GLYCOSYLTRANSFERASE"/>
    <property type="match status" value="1"/>
</dbReference>
<dbReference type="Pfam" id="PF00912">
    <property type="entry name" value="Transgly"/>
    <property type="match status" value="1"/>
</dbReference>
<dbReference type="Gene3D" id="3.40.710.10">
    <property type="entry name" value="DD-peptidase/beta-lactamase superfamily"/>
    <property type="match status" value="1"/>
</dbReference>
<dbReference type="RefSeq" id="WP_344448455.1">
    <property type="nucleotide sequence ID" value="NZ_BAAATZ010000002.1"/>
</dbReference>
<evidence type="ECO:0000259" key="13">
    <source>
        <dbReference type="Pfam" id="PF03793"/>
    </source>
</evidence>
<dbReference type="InterPro" id="IPR001460">
    <property type="entry name" value="PCN-bd_Tpept"/>
</dbReference>
<keyword evidence="10" id="KW-1133">Transmembrane helix</keyword>
<dbReference type="SUPFAM" id="SSF56601">
    <property type="entry name" value="beta-lactamase/transpeptidase-like"/>
    <property type="match status" value="1"/>
</dbReference>
<dbReference type="SUPFAM" id="SSF53955">
    <property type="entry name" value="Lysozyme-like"/>
    <property type="match status" value="1"/>
</dbReference>